<keyword evidence="4" id="KW-0670">Pyruvate</keyword>
<name>A0A9D1IBE7_9FIRM</name>
<organism evidence="5 6">
    <name type="scientific">Candidatus Pullichristensenella excrementigallinarum</name>
    <dbReference type="NCBI Taxonomy" id="2840907"/>
    <lineage>
        <taxon>Bacteria</taxon>
        <taxon>Bacillati</taxon>
        <taxon>Bacillota</taxon>
        <taxon>Clostridia</taxon>
        <taxon>Candidatus Pullichristensenella</taxon>
    </lineage>
</organism>
<dbReference type="PANTHER" id="PTHR10067">
    <property type="entry name" value="PHOSPHATIDYLSERINE DECARBOXYLASE"/>
    <property type="match status" value="1"/>
</dbReference>
<gene>
    <name evidence="5" type="ORF">IAB02_00835</name>
</gene>
<proteinExistence type="predicted"/>
<sequence length="265" mass="29248">MLALYRSPIGRLLLRPLVSPGVSRLAGALLDTRLSKILIKPFARRNAIDLSEVLPEKWESFNAFFTRRLIPGARPVDGAADALIAPCDGFLSVVDLAETGEFHVKGIPYTLGSLLQDEALSGEFAAGLLLIFRLTPSHYHRYCFVDDGNFVGARSIPGLYHTVRPVALEKEPVFCRNHREYAVLETRHLGRIVQIEVGAMLVGRIVNARTEGAFARGEEKGKFEFGGSTILLLLRKGKIEVEKSTGEVPVRMGQRIGRVRNAQSD</sequence>
<dbReference type="GO" id="GO:0004609">
    <property type="term" value="F:phosphatidylserine decarboxylase activity"/>
    <property type="evidence" value="ECO:0007669"/>
    <property type="project" value="InterPro"/>
</dbReference>
<evidence type="ECO:0000256" key="1">
    <source>
        <dbReference type="ARBA" id="ARBA00022793"/>
    </source>
</evidence>
<dbReference type="InterPro" id="IPR003817">
    <property type="entry name" value="PS_Dcarbxylase"/>
</dbReference>
<dbReference type="Pfam" id="PF02666">
    <property type="entry name" value="PS_Dcarbxylase"/>
    <property type="match status" value="1"/>
</dbReference>
<dbReference type="AlphaFoldDB" id="A0A9D1IBE7"/>
<dbReference type="Proteomes" id="UP000824072">
    <property type="component" value="Unassembled WGS sequence"/>
</dbReference>
<evidence type="ECO:0000313" key="5">
    <source>
        <dbReference type="EMBL" id="HIU33082.1"/>
    </source>
</evidence>
<dbReference type="GO" id="GO:0008654">
    <property type="term" value="P:phospholipid biosynthetic process"/>
    <property type="evidence" value="ECO:0007669"/>
    <property type="project" value="InterPro"/>
</dbReference>
<evidence type="ECO:0000256" key="2">
    <source>
        <dbReference type="ARBA" id="ARBA00023145"/>
    </source>
</evidence>
<keyword evidence="1" id="KW-0210">Decarboxylase</keyword>
<evidence type="ECO:0000313" key="6">
    <source>
        <dbReference type="Proteomes" id="UP000824072"/>
    </source>
</evidence>
<reference evidence="5" key="2">
    <citation type="journal article" date="2021" name="PeerJ">
        <title>Extensive microbial diversity within the chicken gut microbiome revealed by metagenomics and culture.</title>
        <authorList>
            <person name="Gilroy R."/>
            <person name="Ravi A."/>
            <person name="Getino M."/>
            <person name="Pursley I."/>
            <person name="Horton D.L."/>
            <person name="Alikhan N.F."/>
            <person name="Baker D."/>
            <person name="Gharbi K."/>
            <person name="Hall N."/>
            <person name="Watson M."/>
            <person name="Adriaenssens E.M."/>
            <person name="Foster-Nyarko E."/>
            <person name="Jarju S."/>
            <person name="Secka A."/>
            <person name="Antonio M."/>
            <person name="Oren A."/>
            <person name="Chaudhuri R.R."/>
            <person name="La Ragione R."/>
            <person name="Hildebrand F."/>
            <person name="Pallen M.J."/>
        </authorList>
    </citation>
    <scope>NUCLEOTIDE SEQUENCE</scope>
    <source>
        <strain evidence="5">ChiHcec3-11533</strain>
    </source>
</reference>
<reference evidence="5" key="1">
    <citation type="submission" date="2020-10" db="EMBL/GenBank/DDBJ databases">
        <authorList>
            <person name="Gilroy R."/>
        </authorList>
    </citation>
    <scope>NUCLEOTIDE SEQUENCE</scope>
    <source>
        <strain evidence="5">ChiHcec3-11533</strain>
    </source>
</reference>
<keyword evidence="2" id="KW-0865">Zymogen</keyword>
<accession>A0A9D1IBE7</accession>
<evidence type="ECO:0000256" key="3">
    <source>
        <dbReference type="ARBA" id="ARBA00023239"/>
    </source>
</evidence>
<evidence type="ECO:0000256" key="4">
    <source>
        <dbReference type="ARBA" id="ARBA00023317"/>
    </source>
</evidence>
<protein>
    <submittedName>
        <fullName evidence="5">Phosphatidylserine decarboxylase</fullName>
    </submittedName>
</protein>
<keyword evidence="3" id="KW-0456">Lyase</keyword>
<dbReference type="EMBL" id="DVMU01000018">
    <property type="protein sequence ID" value="HIU33082.1"/>
    <property type="molecule type" value="Genomic_DNA"/>
</dbReference>
<comment type="caution">
    <text evidence="5">The sequence shown here is derived from an EMBL/GenBank/DDBJ whole genome shotgun (WGS) entry which is preliminary data.</text>
</comment>